<dbReference type="AlphaFoldDB" id="A0AAE0GHU0"/>
<accession>A0AAE0GHU0</accession>
<organism evidence="1 2">
    <name type="scientific">Cymbomonas tetramitiformis</name>
    <dbReference type="NCBI Taxonomy" id="36881"/>
    <lineage>
        <taxon>Eukaryota</taxon>
        <taxon>Viridiplantae</taxon>
        <taxon>Chlorophyta</taxon>
        <taxon>Pyramimonadophyceae</taxon>
        <taxon>Pyramimonadales</taxon>
        <taxon>Pyramimonadaceae</taxon>
        <taxon>Cymbomonas</taxon>
    </lineage>
</organism>
<keyword evidence="2" id="KW-1185">Reference proteome</keyword>
<reference evidence="1 2" key="1">
    <citation type="journal article" date="2015" name="Genome Biol. Evol.">
        <title>Comparative Genomics of a Bacterivorous Green Alga Reveals Evolutionary Causalities and Consequences of Phago-Mixotrophic Mode of Nutrition.</title>
        <authorList>
            <person name="Burns J.A."/>
            <person name="Paasch A."/>
            <person name="Narechania A."/>
            <person name="Kim E."/>
        </authorList>
    </citation>
    <scope>NUCLEOTIDE SEQUENCE [LARGE SCALE GENOMIC DNA]</scope>
    <source>
        <strain evidence="1 2">PLY_AMNH</strain>
    </source>
</reference>
<evidence type="ECO:0000313" key="1">
    <source>
        <dbReference type="EMBL" id="KAK3278489.1"/>
    </source>
</evidence>
<evidence type="ECO:0000313" key="2">
    <source>
        <dbReference type="Proteomes" id="UP001190700"/>
    </source>
</evidence>
<gene>
    <name evidence="1" type="ORF">CYMTET_13580</name>
</gene>
<dbReference type="EMBL" id="LGRX02005409">
    <property type="protein sequence ID" value="KAK3278489.1"/>
    <property type="molecule type" value="Genomic_DNA"/>
</dbReference>
<protein>
    <submittedName>
        <fullName evidence="1">Uncharacterized protein</fullName>
    </submittedName>
</protein>
<name>A0AAE0GHU0_9CHLO</name>
<sequence length="182" mass="20606">MERIKEVCFDGFSKADRPHTAKKTGNITHKYKCSLSKSSGCKAFFKIIQSAIGGNCCDLFQSGEHDHEVFFNKGINPRAKTYLDEHLKKGMRPKKVFLELKDDRSNHATVPCYRTVCNYAYNNKFRIWETQDIKTYGNYMLECVTANLFAIPITDLDTPGVLCMFGGQVLLQDGSYCSCVQG</sequence>
<proteinExistence type="predicted"/>
<comment type="caution">
    <text evidence="1">The sequence shown here is derived from an EMBL/GenBank/DDBJ whole genome shotgun (WGS) entry which is preliminary data.</text>
</comment>
<dbReference type="Proteomes" id="UP001190700">
    <property type="component" value="Unassembled WGS sequence"/>
</dbReference>